<dbReference type="InterPro" id="IPR025714">
    <property type="entry name" value="Methyltranfer_dom"/>
</dbReference>
<evidence type="ECO:0000313" key="5">
    <source>
        <dbReference type="EMBL" id="MCC9070016.1"/>
    </source>
</evidence>
<dbReference type="Gene3D" id="3.40.50.150">
    <property type="entry name" value="Vaccinia Virus protein VP39"/>
    <property type="match status" value="1"/>
</dbReference>
<proteinExistence type="predicted"/>
<dbReference type="Proteomes" id="UP001430919">
    <property type="component" value="Unassembled WGS sequence"/>
</dbReference>
<dbReference type="GO" id="GO:0008168">
    <property type="term" value="F:methyltransferase activity"/>
    <property type="evidence" value="ECO:0007669"/>
    <property type="project" value="UniProtKB-KW"/>
</dbReference>
<dbReference type="EMBL" id="JAJJMO010000001">
    <property type="protein sequence ID" value="MCC9070016.1"/>
    <property type="molecule type" value="Genomic_DNA"/>
</dbReference>
<gene>
    <name evidence="5" type="ORF">LNQ49_00160</name>
</gene>
<evidence type="ECO:0000256" key="1">
    <source>
        <dbReference type="ARBA" id="ARBA00022603"/>
    </source>
</evidence>
<keyword evidence="6" id="KW-1185">Reference proteome</keyword>
<sequence>MAIKTKYRTDDPEIMDDFNLKGDVLQNALDKIAKINQLLGGNYLTLQGVEKLLDGISKDQTITIVDIGCGNGDMLRKLADYGLKHDWNFKLIGIDANAFTINYARKLSKHYPNIIYRCEDIFDESFSKLEYDIILCTLTLHHFKNNEIINLATIFNANARLGVVINDLHRSIVSYRLFQAMCFITQLNGMSKKDGLTSILRGFKKHELLDFSKQLNLKKYTIQWKWAFRYQWIISKT</sequence>
<organism evidence="5 6">
    <name type="scientific">Flavobacterium pisciphilum</name>
    <dbReference type="NCBI Taxonomy" id="2893755"/>
    <lineage>
        <taxon>Bacteria</taxon>
        <taxon>Pseudomonadati</taxon>
        <taxon>Bacteroidota</taxon>
        <taxon>Flavobacteriia</taxon>
        <taxon>Flavobacteriales</taxon>
        <taxon>Flavobacteriaceae</taxon>
        <taxon>Flavobacterium</taxon>
    </lineage>
</organism>
<dbReference type="SUPFAM" id="SSF53335">
    <property type="entry name" value="S-adenosyl-L-methionine-dependent methyltransferases"/>
    <property type="match status" value="1"/>
</dbReference>
<dbReference type="PANTHER" id="PTHR43464">
    <property type="entry name" value="METHYLTRANSFERASE"/>
    <property type="match status" value="1"/>
</dbReference>
<evidence type="ECO:0000313" key="6">
    <source>
        <dbReference type="Proteomes" id="UP001430919"/>
    </source>
</evidence>
<feature type="domain" description="Methyltransferase" evidence="4">
    <location>
        <begin position="60"/>
        <end position="165"/>
    </location>
</feature>
<keyword evidence="2" id="KW-0808">Transferase</keyword>
<dbReference type="CDD" id="cd02440">
    <property type="entry name" value="AdoMet_MTases"/>
    <property type="match status" value="1"/>
</dbReference>
<dbReference type="PANTHER" id="PTHR43464:SF19">
    <property type="entry name" value="UBIQUINONE BIOSYNTHESIS O-METHYLTRANSFERASE, MITOCHONDRIAL"/>
    <property type="match status" value="1"/>
</dbReference>
<dbReference type="RefSeq" id="WP_229986775.1">
    <property type="nucleotide sequence ID" value="NZ_JAJJMO010000001.1"/>
</dbReference>
<name>A0ABS8MP80_9FLAO</name>
<comment type="caution">
    <text evidence="5">The sequence shown here is derived from an EMBL/GenBank/DDBJ whole genome shotgun (WGS) entry which is preliminary data.</text>
</comment>
<accession>A0ABS8MP80</accession>
<evidence type="ECO:0000256" key="3">
    <source>
        <dbReference type="ARBA" id="ARBA00022691"/>
    </source>
</evidence>
<protein>
    <submittedName>
        <fullName evidence="5">Methyltransferase domain-containing protein</fullName>
    </submittedName>
</protein>
<reference evidence="5" key="1">
    <citation type="submission" date="2021-11" db="EMBL/GenBank/DDBJ databases">
        <title>Description of novel Flavobacterium species.</title>
        <authorList>
            <person name="Saticioglu I.B."/>
            <person name="Ay H."/>
            <person name="Altun S."/>
            <person name="Duman M."/>
        </authorList>
    </citation>
    <scope>NUCLEOTIDE SEQUENCE</scope>
    <source>
        <strain evidence="5">F-65</strain>
    </source>
</reference>
<keyword evidence="3" id="KW-0949">S-adenosyl-L-methionine</keyword>
<dbReference type="InterPro" id="IPR029063">
    <property type="entry name" value="SAM-dependent_MTases_sf"/>
</dbReference>
<dbReference type="Pfam" id="PF13847">
    <property type="entry name" value="Methyltransf_31"/>
    <property type="match status" value="1"/>
</dbReference>
<dbReference type="GO" id="GO:0032259">
    <property type="term" value="P:methylation"/>
    <property type="evidence" value="ECO:0007669"/>
    <property type="project" value="UniProtKB-KW"/>
</dbReference>
<evidence type="ECO:0000259" key="4">
    <source>
        <dbReference type="Pfam" id="PF13847"/>
    </source>
</evidence>
<keyword evidence="1 5" id="KW-0489">Methyltransferase</keyword>
<evidence type="ECO:0000256" key="2">
    <source>
        <dbReference type="ARBA" id="ARBA00022679"/>
    </source>
</evidence>